<feature type="domain" description="Class II Histidinyl-tRNA synthetase (HisRS)-like catalytic core" evidence="8">
    <location>
        <begin position="9"/>
        <end position="316"/>
    </location>
</feature>
<keyword evidence="5" id="KW-0067">ATP-binding</keyword>
<feature type="binding site" evidence="6">
    <location>
        <begin position="273"/>
        <end position="274"/>
    </location>
    <ligand>
        <name>L-histidine</name>
        <dbReference type="ChEBI" id="CHEBI:57595"/>
    </ligand>
</feature>
<dbReference type="AlphaFoldDB" id="A0A1N5TC74"/>
<dbReference type="Pfam" id="PF13393">
    <property type="entry name" value="tRNA-synt_His"/>
    <property type="match status" value="1"/>
</dbReference>
<evidence type="ECO:0000259" key="8">
    <source>
        <dbReference type="Pfam" id="PF13393"/>
    </source>
</evidence>
<comment type="subcellular location">
    <subcellularLocation>
        <location evidence="1 5">Cytoplasm</location>
    </subcellularLocation>
</comment>
<dbReference type="InterPro" id="IPR045864">
    <property type="entry name" value="aa-tRNA-synth_II/BPL/LPL"/>
</dbReference>
<dbReference type="InterPro" id="IPR041715">
    <property type="entry name" value="HisRS-like_core"/>
</dbReference>
<dbReference type="GeneID" id="41587818"/>
<dbReference type="InterPro" id="IPR015807">
    <property type="entry name" value="His-tRNA-ligase"/>
</dbReference>
<feature type="binding site" evidence="6">
    <location>
        <position position="108"/>
    </location>
    <ligand>
        <name>L-histidine</name>
        <dbReference type="ChEBI" id="CHEBI:57595"/>
    </ligand>
</feature>
<dbReference type="GO" id="GO:0004821">
    <property type="term" value="F:histidine-tRNA ligase activity"/>
    <property type="evidence" value="ECO:0007669"/>
    <property type="project" value="UniProtKB-UniRule"/>
</dbReference>
<evidence type="ECO:0000256" key="3">
    <source>
        <dbReference type="ARBA" id="ARBA00022741"/>
    </source>
</evidence>
<dbReference type="GO" id="GO:0006427">
    <property type="term" value="P:histidyl-tRNA aminoacylation"/>
    <property type="evidence" value="ECO:0007669"/>
    <property type="project" value="UniProtKB-UniRule"/>
</dbReference>
<keyword evidence="5 9" id="KW-0030">Aminoacyl-tRNA synthetase</keyword>
<keyword evidence="3 5" id="KW-0547">Nucleotide-binding</keyword>
<evidence type="ECO:0000256" key="5">
    <source>
        <dbReference type="HAMAP-Rule" id="MF_00127"/>
    </source>
</evidence>
<dbReference type="PANTHER" id="PTHR43707:SF1">
    <property type="entry name" value="HISTIDINE--TRNA LIGASE, MITOCHONDRIAL-RELATED"/>
    <property type="match status" value="1"/>
</dbReference>
<proteinExistence type="inferred from homology"/>
<organism evidence="9 10">
    <name type="scientific">Cuniculiplasma divulgatum</name>
    <dbReference type="NCBI Taxonomy" id="1673428"/>
    <lineage>
        <taxon>Archaea</taxon>
        <taxon>Methanobacteriati</taxon>
        <taxon>Thermoplasmatota</taxon>
        <taxon>Thermoplasmata</taxon>
        <taxon>Thermoplasmatales</taxon>
        <taxon>Cuniculiplasmataceae</taxon>
        <taxon>Cuniculiplasma</taxon>
    </lineage>
</organism>
<evidence type="ECO:0000256" key="4">
    <source>
        <dbReference type="ARBA" id="ARBA00047639"/>
    </source>
</evidence>
<keyword evidence="5" id="KW-0648">Protein biosynthesis</keyword>
<gene>
    <name evidence="5" type="primary">hisS</name>
    <name evidence="9" type="ORF">CSP5_0522</name>
</gene>
<dbReference type="CDD" id="cd00773">
    <property type="entry name" value="HisRS-like_core"/>
    <property type="match status" value="1"/>
</dbReference>
<sequence>MSKIERLRGFKDYYPEDMQKREEIFSIMRNAAKSFGFLPIDYPSLEMLEIYRIKSGDELVGQTYNFKDKSNREITLIPEATPSTMRMLVSRKDLVKPVKWYNIPKLWRYEEPQSGRNREHYQFNADYFGETGIEIDAELIALACETLNRMGLKGMYVVRVNHRKLMEKILSKLGCVNIQSSISTIDHFRKESIETIGNKLRDDGVVDDNLNRLLNFLSKSYPVSEIQNSIKDLGLDLLEDEDFLRMISTVEFLFKNGYEDIVYDPSTVRGLSYYTGIVFEGFDVDGKFRSIFGGGRYDNLSQLFEGQEIPAVGFGMGDAVLENLLKEKNLWKVDNGHSSYFLVGMGREGKNKAANLLYKLRRNGKTAVMENSERNISNSLKHASSMNFTHAIIIGEKELTERSLTIKNLINGEQKKIGENELDEL</sequence>
<dbReference type="InterPro" id="IPR004154">
    <property type="entry name" value="Anticodon-bd"/>
</dbReference>
<dbReference type="NCBIfam" id="TIGR00442">
    <property type="entry name" value="hisS"/>
    <property type="match status" value="1"/>
</dbReference>
<dbReference type="PIRSF" id="PIRSF001549">
    <property type="entry name" value="His-tRNA_synth"/>
    <property type="match status" value="1"/>
</dbReference>
<feature type="binding site" evidence="6">
    <location>
        <position position="126"/>
    </location>
    <ligand>
        <name>L-histidine</name>
        <dbReference type="ChEBI" id="CHEBI:57595"/>
    </ligand>
</feature>
<dbReference type="SUPFAM" id="SSF52954">
    <property type="entry name" value="Class II aaRS ABD-related"/>
    <property type="match status" value="1"/>
</dbReference>
<evidence type="ECO:0000259" key="7">
    <source>
        <dbReference type="Pfam" id="PF03129"/>
    </source>
</evidence>
<dbReference type="EC" id="6.1.1.21" evidence="5"/>
<keyword evidence="5" id="KW-0963">Cytoplasm</keyword>
<evidence type="ECO:0000313" key="9">
    <source>
        <dbReference type="EMBL" id="SIM45737.1"/>
    </source>
</evidence>
<feature type="binding site" evidence="6">
    <location>
        <begin position="79"/>
        <end position="81"/>
    </location>
    <ligand>
        <name>L-histidine</name>
        <dbReference type="ChEBI" id="CHEBI:57595"/>
    </ligand>
</feature>
<accession>A0A1N5TC74</accession>
<dbReference type="Gene3D" id="3.30.930.10">
    <property type="entry name" value="Bira Bifunctional Protein, Domain 2"/>
    <property type="match status" value="1"/>
</dbReference>
<keyword evidence="5" id="KW-0436">Ligase</keyword>
<dbReference type="GO" id="GO:0005524">
    <property type="term" value="F:ATP binding"/>
    <property type="evidence" value="ECO:0007669"/>
    <property type="project" value="UniProtKB-UniRule"/>
</dbReference>
<feature type="binding site" evidence="6">
    <location>
        <position position="269"/>
    </location>
    <ligand>
        <name>L-histidine</name>
        <dbReference type="ChEBI" id="CHEBI:57595"/>
    </ligand>
</feature>
<feature type="domain" description="Anticodon-binding" evidence="7">
    <location>
        <begin position="349"/>
        <end position="422"/>
    </location>
</feature>
<dbReference type="Gene3D" id="3.40.50.800">
    <property type="entry name" value="Anticodon-binding domain"/>
    <property type="match status" value="1"/>
</dbReference>
<reference evidence="9 10" key="1">
    <citation type="submission" date="2016-04" db="EMBL/GenBank/DDBJ databases">
        <authorList>
            <person name="Evans L.H."/>
            <person name="Alamgir A."/>
            <person name="Owens N."/>
            <person name="Weber N.D."/>
            <person name="Virtaneva K."/>
            <person name="Barbian K."/>
            <person name="Babar A."/>
            <person name="Rosenke K."/>
        </authorList>
    </citation>
    <scope>NUCLEOTIDE SEQUENCE [LARGE SCALE GENOMIC DNA]</scope>
    <source>
        <strain evidence="10">S5(T) (JCM 30642 \VKM B-2941)</strain>
    </source>
</reference>
<evidence type="ECO:0000256" key="1">
    <source>
        <dbReference type="ARBA" id="ARBA00004496"/>
    </source>
</evidence>
<comment type="similarity">
    <text evidence="2 5">Belongs to the class-II aminoacyl-tRNA synthetase family.</text>
</comment>
<dbReference type="InterPro" id="IPR036621">
    <property type="entry name" value="Anticodon-bd_dom_sf"/>
</dbReference>
<dbReference type="HAMAP" id="MF_00127">
    <property type="entry name" value="His_tRNA_synth"/>
    <property type="match status" value="1"/>
</dbReference>
<evidence type="ECO:0000256" key="6">
    <source>
        <dbReference type="PIRSR" id="PIRSR001549-1"/>
    </source>
</evidence>
<dbReference type="GO" id="GO:0005737">
    <property type="term" value="C:cytoplasm"/>
    <property type="evidence" value="ECO:0007669"/>
    <property type="project" value="UniProtKB-SubCell"/>
</dbReference>
<dbReference type="EMBL" id="LT671858">
    <property type="protein sequence ID" value="SIM45737.1"/>
    <property type="molecule type" value="Genomic_DNA"/>
</dbReference>
<dbReference type="RefSeq" id="WP_021789928.1">
    <property type="nucleotide sequence ID" value="NZ_LT671858.1"/>
</dbReference>
<dbReference type="Pfam" id="PF03129">
    <property type="entry name" value="HGTP_anticodon"/>
    <property type="match status" value="1"/>
</dbReference>
<dbReference type="InterPro" id="IPR004516">
    <property type="entry name" value="HisRS/HisZ"/>
</dbReference>
<dbReference type="SUPFAM" id="SSF55681">
    <property type="entry name" value="Class II aaRS and biotin synthetases"/>
    <property type="match status" value="1"/>
</dbReference>
<evidence type="ECO:0000256" key="2">
    <source>
        <dbReference type="ARBA" id="ARBA00008226"/>
    </source>
</evidence>
<comment type="catalytic activity">
    <reaction evidence="4 5">
        <text>tRNA(His) + L-histidine + ATP = L-histidyl-tRNA(His) + AMP + diphosphate + H(+)</text>
        <dbReference type="Rhea" id="RHEA:17313"/>
        <dbReference type="Rhea" id="RHEA-COMP:9665"/>
        <dbReference type="Rhea" id="RHEA-COMP:9689"/>
        <dbReference type="ChEBI" id="CHEBI:15378"/>
        <dbReference type="ChEBI" id="CHEBI:30616"/>
        <dbReference type="ChEBI" id="CHEBI:33019"/>
        <dbReference type="ChEBI" id="CHEBI:57595"/>
        <dbReference type="ChEBI" id="CHEBI:78442"/>
        <dbReference type="ChEBI" id="CHEBI:78527"/>
        <dbReference type="ChEBI" id="CHEBI:456215"/>
        <dbReference type="EC" id="6.1.1.21"/>
    </reaction>
</comment>
<protein>
    <recommendedName>
        <fullName evidence="5">Histidine--tRNA ligase</fullName>
        <ecNumber evidence="5">6.1.1.21</ecNumber>
    </recommendedName>
    <alternativeName>
        <fullName evidence="5">Histidyl-tRNA synthetase</fullName>
        <shortName evidence="5">HisRS</shortName>
    </alternativeName>
</protein>
<feature type="binding site" evidence="6">
    <location>
        <position position="122"/>
    </location>
    <ligand>
        <name>L-histidine</name>
        <dbReference type="ChEBI" id="CHEBI:57595"/>
    </ligand>
</feature>
<evidence type="ECO:0000313" key="10">
    <source>
        <dbReference type="Proteomes" id="UP000195607"/>
    </source>
</evidence>
<dbReference type="Proteomes" id="UP000195607">
    <property type="component" value="Chromosome I"/>
</dbReference>
<dbReference type="PANTHER" id="PTHR43707">
    <property type="entry name" value="HISTIDYL-TRNA SYNTHETASE"/>
    <property type="match status" value="1"/>
</dbReference>
<name>A0A1N5TC74_9ARCH</name>